<dbReference type="InterPro" id="IPR011856">
    <property type="entry name" value="tRNA_endonuc-like_dom_sf"/>
</dbReference>
<organism evidence="1">
    <name type="scientific">Siphoviridae sp. ctlgF9</name>
    <dbReference type="NCBI Taxonomy" id="2825649"/>
    <lineage>
        <taxon>Viruses</taxon>
        <taxon>Duplodnaviria</taxon>
        <taxon>Heunggongvirae</taxon>
        <taxon>Uroviricota</taxon>
        <taxon>Caudoviricetes</taxon>
    </lineage>
</organism>
<accession>A0A8S5PU98</accession>
<proteinExistence type="predicted"/>
<evidence type="ECO:0000313" key="1">
    <source>
        <dbReference type="EMBL" id="DAE10638.1"/>
    </source>
</evidence>
<sequence>MQRRPKSAKTEASIHARVADHIKIKWPFAVFHTDYAAGLKMTIGQSAQNKRLQSGRGYPDLTILEPVNGLHGLLIELKREDVHLYARRSGSKVREGDYKVRKAGDWANRHYEEQAAMLLELLKRGYYATFACGYDEAAGIVDKYLSGGIHTKHRFELVREYEMVFENYKIDTNNNEEVF</sequence>
<dbReference type="Gene3D" id="3.40.1350.10">
    <property type="match status" value="1"/>
</dbReference>
<protein>
    <submittedName>
        <fullName evidence="1">Nuclease</fullName>
    </submittedName>
</protein>
<reference evidence="1" key="1">
    <citation type="journal article" date="2021" name="Proc. Natl. Acad. Sci. U.S.A.">
        <title>A Catalog of Tens of Thousands of Viruses from Human Metagenomes Reveals Hidden Associations with Chronic Diseases.</title>
        <authorList>
            <person name="Tisza M.J."/>
            <person name="Buck C.B."/>
        </authorList>
    </citation>
    <scope>NUCLEOTIDE SEQUENCE</scope>
    <source>
        <strain evidence="1">CtlgF9</strain>
    </source>
</reference>
<dbReference type="GO" id="GO:0003676">
    <property type="term" value="F:nucleic acid binding"/>
    <property type="evidence" value="ECO:0007669"/>
    <property type="project" value="InterPro"/>
</dbReference>
<name>A0A8S5PU98_9CAUD</name>
<dbReference type="EMBL" id="BK015517">
    <property type="protein sequence ID" value="DAE10638.1"/>
    <property type="molecule type" value="Genomic_DNA"/>
</dbReference>